<dbReference type="EMBL" id="CP075864">
    <property type="protein sequence ID" value="QYS93613.1"/>
    <property type="molecule type" value="Genomic_DNA"/>
</dbReference>
<keyword evidence="2" id="KW-1185">Reference proteome</keyword>
<organism evidence="1 2">
    <name type="scientific">Trichoderma simmonsii</name>
    <dbReference type="NCBI Taxonomy" id="1491479"/>
    <lineage>
        <taxon>Eukaryota</taxon>
        <taxon>Fungi</taxon>
        <taxon>Dikarya</taxon>
        <taxon>Ascomycota</taxon>
        <taxon>Pezizomycotina</taxon>
        <taxon>Sordariomycetes</taxon>
        <taxon>Hypocreomycetidae</taxon>
        <taxon>Hypocreales</taxon>
        <taxon>Hypocreaceae</taxon>
        <taxon>Trichoderma</taxon>
    </lineage>
</organism>
<name>A0A8G0L2Y3_9HYPO</name>
<evidence type="ECO:0000313" key="1">
    <source>
        <dbReference type="EMBL" id="QYS93613.1"/>
    </source>
</evidence>
<sequence length="104" mass="11598">MKDTNRASQATIKRASRVRQVNRHIINQDRKWDIITSNSRALSPAKGNTRLDRANILAITNIHKANICTPRVNTLKASTLNNTPLKAIMGIGVQVERQAVFLVV</sequence>
<gene>
    <name evidence="1" type="ORF">H0G86_000982</name>
</gene>
<dbReference type="AlphaFoldDB" id="A0A8G0L2Y3"/>
<proteinExistence type="predicted"/>
<reference evidence="1 2" key="1">
    <citation type="journal article" date="2021" name="BMC Genomics">
        <title>Telomere-to-telomere genome assembly of asparaginase-producing Trichoderma simmonsii.</title>
        <authorList>
            <person name="Chung D."/>
            <person name="Kwon Y.M."/>
            <person name="Yang Y."/>
        </authorList>
    </citation>
    <scope>NUCLEOTIDE SEQUENCE [LARGE SCALE GENOMIC DNA]</scope>
    <source>
        <strain evidence="1 2">GH-Sj1</strain>
    </source>
</reference>
<accession>A0A8G0L2Y3</accession>
<dbReference type="Proteomes" id="UP000826661">
    <property type="component" value="Chromosome I"/>
</dbReference>
<evidence type="ECO:0000313" key="2">
    <source>
        <dbReference type="Proteomes" id="UP000826661"/>
    </source>
</evidence>
<protein>
    <submittedName>
        <fullName evidence="1">Uncharacterized protein</fullName>
    </submittedName>
</protein>